<dbReference type="Proteomes" id="UP000304214">
    <property type="component" value="Segment"/>
</dbReference>
<dbReference type="EMBL" id="MK719701">
    <property type="protein sequence ID" value="QCQ57863.1"/>
    <property type="molecule type" value="Genomic_DNA"/>
</dbReference>
<dbReference type="InterPro" id="IPR003615">
    <property type="entry name" value="HNH_nuc"/>
</dbReference>
<protein>
    <submittedName>
        <fullName evidence="2">Homing endonuclease HNH</fullName>
    </submittedName>
</protein>
<keyword evidence="2" id="KW-0378">Hydrolase</keyword>
<proteinExistence type="predicted"/>
<reference evidence="2 3" key="1">
    <citation type="submission" date="2019-03" db="EMBL/GenBank/DDBJ databases">
        <title>Genomic and seasonal variations among aquatic phages infecting the Baltic Sea Gammaproteobacteria Rheinheimera sp. bal341.</title>
        <authorList>
            <person name="Nilsson E."/>
            <person name="Li K."/>
            <person name="Fridlund J."/>
            <person name="Sulcius S."/>
            <person name="Bunse C."/>
            <person name="Karlsson C.M.G."/>
            <person name="Lindh M."/>
            <person name="Lundin D."/>
            <person name="Pinhassi J."/>
            <person name="Holmfeldt K."/>
        </authorList>
    </citation>
    <scope>NUCLEOTIDE SEQUENCE [LARGE SCALE GENOMIC DNA]</scope>
</reference>
<name>A0A4P8MVL8_9CAUD</name>
<evidence type="ECO:0000313" key="3">
    <source>
        <dbReference type="Proteomes" id="UP000304214"/>
    </source>
</evidence>
<evidence type="ECO:0000313" key="2">
    <source>
        <dbReference type="EMBL" id="QCQ57863.1"/>
    </source>
</evidence>
<dbReference type="GO" id="GO:0004519">
    <property type="term" value="F:endonuclease activity"/>
    <property type="evidence" value="ECO:0007669"/>
    <property type="project" value="UniProtKB-KW"/>
</dbReference>
<keyword evidence="2" id="KW-0540">Nuclease</keyword>
<feature type="domain" description="C2H2-type" evidence="1">
    <location>
        <begin position="76"/>
        <end position="97"/>
    </location>
</feature>
<dbReference type="InterPro" id="IPR013087">
    <property type="entry name" value="Znf_C2H2_type"/>
</dbReference>
<dbReference type="CDD" id="cd00085">
    <property type="entry name" value="HNHc"/>
    <property type="match status" value="1"/>
</dbReference>
<gene>
    <name evidence="2" type="ORF">Barba1A_gp012</name>
</gene>
<dbReference type="PROSITE" id="PS00028">
    <property type="entry name" value="ZINC_FINGER_C2H2_1"/>
    <property type="match status" value="1"/>
</dbReference>
<evidence type="ECO:0000259" key="1">
    <source>
        <dbReference type="PROSITE" id="PS00028"/>
    </source>
</evidence>
<accession>A0A4P8MVL8</accession>
<sequence length="201" mass="23146">MTLPSKADIDKKKAELEKHLKHLDSDGRIKEKKLLDMIRSSLRKTWMSSPQKLAFLEQTRIPDMNPATRTKWLWKCAICGELFKLDDINVDHISGGHSFTKLSDFENYCENMLNVPITGLQILCVEDHKVKTYLEDNNLSWDEAVLIKKAIKLENNVGGKGKGVAARQKKYLLSKGFKVKDIGNETDRRQCFIRLIQEENK</sequence>
<organism evidence="2 3">
    <name type="scientific">Rheinheimera phage vB_RspM_Barba1A</name>
    <dbReference type="NCBI Taxonomy" id="2565659"/>
    <lineage>
        <taxon>Viruses</taxon>
        <taxon>Duplodnaviria</taxon>
        <taxon>Heunggongvirae</taxon>
        <taxon>Uroviricota</taxon>
        <taxon>Caudoviricetes</taxon>
        <taxon>Barbavirus</taxon>
        <taxon>Barbavirus barba18A</taxon>
    </lineage>
</organism>
<keyword evidence="2" id="KW-0255">Endonuclease</keyword>